<organism evidence="1 2">
    <name type="scientific">Blastopirellula marina DSM 3645</name>
    <dbReference type="NCBI Taxonomy" id="314230"/>
    <lineage>
        <taxon>Bacteria</taxon>
        <taxon>Pseudomonadati</taxon>
        <taxon>Planctomycetota</taxon>
        <taxon>Planctomycetia</taxon>
        <taxon>Pirellulales</taxon>
        <taxon>Pirellulaceae</taxon>
        <taxon>Blastopirellula</taxon>
    </lineage>
</organism>
<comment type="caution">
    <text evidence="1">The sequence shown here is derived from an EMBL/GenBank/DDBJ whole genome shotgun (WGS) entry which is preliminary data.</text>
</comment>
<reference evidence="1 2" key="1">
    <citation type="submission" date="2006-02" db="EMBL/GenBank/DDBJ databases">
        <authorList>
            <person name="Amann R."/>
            <person name="Ferriera S."/>
            <person name="Johnson J."/>
            <person name="Kravitz S."/>
            <person name="Halpern A."/>
            <person name="Remington K."/>
            <person name="Beeson K."/>
            <person name="Tran B."/>
            <person name="Rogers Y.-H."/>
            <person name="Friedman R."/>
            <person name="Venter J.C."/>
        </authorList>
    </citation>
    <scope>NUCLEOTIDE SEQUENCE [LARGE SCALE GENOMIC DNA]</scope>
    <source>
        <strain evidence="1 2">DSM 3645</strain>
    </source>
</reference>
<dbReference type="SUPFAM" id="SSF53335">
    <property type="entry name" value="S-adenosyl-L-methionine-dependent methyltransferases"/>
    <property type="match status" value="1"/>
</dbReference>
<dbReference type="EMBL" id="AANZ01000032">
    <property type="protein sequence ID" value="EAQ77499.1"/>
    <property type="molecule type" value="Genomic_DNA"/>
</dbReference>
<dbReference type="Gene3D" id="3.40.50.150">
    <property type="entry name" value="Vaccinia Virus protein VP39"/>
    <property type="match status" value="1"/>
</dbReference>
<dbReference type="HOGENOM" id="CLU_959336_0_0_0"/>
<dbReference type="eggNOG" id="COG2227">
    <property type="taxonomic scope" value="Bacteria"/>
</dbReference>
<dbReference type="Pfam" id="PF13489">
    <property type="entry name" value="Methyltransf_23"/>
    <property type="match status" value="1"/>
</dbReference>
<name>A4A139_9BACT</name>
<sequence>MYDATLPNRILRCIICDLEQSWGMWKKRVDKCMFGGGKLERYECPKCGCIFGPQKYLDLDEEFVDHDYRLLYSRYAESDSTENEIQTFRSMEPERIGPYLDWGCGGIWSRTVSRLRDEHYDVWGYEPSAETSSDFIVNHRQLISARFNGIFSNNVIEHFRTPVAQFQDFHNLLKDGGVMAHSSPCYEWSYAFTRFHTLFLLNNSPHILAERTGFRVKRRHQNGEYICYVFERV</sequence>
<dbReference type="STRING" id="314230.DSM3645_06549"/>
<evidence type="ECO:0000313" key="2">
    <source>
        <dbReference type="Proteomes" id="UP000004358"/>
    </source>
</evidence>
<accession>A4A139</accession>
<gene>
    <name evidence="1" type="ORF">DSM3645_06549</name>
</gene>
<protein>
    <recommendedName>
        <fullName evidence="3">Methyltransferase</fullName>
    </recommendedName>
</protein>
<evidence type="ECO:0008006" key="3">
    <source>
        <dbReference type="Google" id="ProtNLM"/>
    </source>
</evidence>
<dbReference type="Proteomes" id="UP000004358">
    <property type="component" value="Unassembled WGS sequence"/>
</dbReference>
<proteinExistence type="predicted"/>
<evidence type="ECO:0000313" key="1">
    <source>
        <dbReference type="EMBL" id="EAQ77499.1"/>
    </source>
</evidence>
<dbReference type="InterPro" id="IPR029063">
    <property type="entry name" value="SAM-dependent_MTases_sf"/>
</dbReference>
<dbReference type="AlphaFoldDB" id="A4A139"/>